<sequence length="51" mass="6071">MLNKYCISVYMIIYVDHVCHLSAFFLSFNCNNAMVSCMWHYMIGTYCFKTI</sequence>
<protein>
    <submittedName>
        <fullName evidence="2">Uncharacterized protein</fullName>
    </submittedName>
</protein>
<proteinExistence type="predicted"/>
<reference evidence="2" key="1">
    <citation type="submission" date="2017-02" db="UniProtKB">
        <authorList>
            <consortium name="WormBaseParasite"/>
        </authorList>
    </citation>
    <scope>IDENTIFICATION</scope>
</reference>
<evidence type="ECO:0000313" key="2">
    <source>
        <dbReference type="WBParaSite" id="ALUE_0001845701-mRNA-1"/>
    </source>
</evidence>
<accession>A0A0M3IIR1</accession>
<dbReference type="Proteomes" id="UP000036681">
    <property type="component" value="Unplaced"/>
</dbReference>
<evidence type="ECO:0000313" key="1">
    <source>
        <dbReference type="Proteomes" id="UP000036681"/>
    </source>
</evidence>
<name>A0A0M3IIR1_ASCLU</name>
<organism evidence="1 2">
    <name type="scientific">Ascaris lumbricoides</name>
    <name type="common">Giant roundworm</name>
    <dbReference type="NCBI Taxonomy" id="6252"/>
    <lineage>
        <taxon>Eukaryota</taxon>
        <taxon>Metazoa</taxon>
        <taxon>Ecdysozoa</taxon>
        <taxon>Nematoda</taxon>
        <taxon>Chromadorea</taxon>
        <taxon>Rhabditida</taxon>
        <taxon>Spirurina</taxon>
        <taxon>Ascaridomorpha</taxon>
        <taxon>Ascaridoidea</taxon>
        <taxon>Ascarididae</taxon>
        <taxon>Ascaris</taxon>
    </lineage>
</organism>
<dbReference type="AlphaFoldDB" id="A0A0M3IIR1"/>
<keyword evidence="1" id="KW-1185">Reference proteome</keyword>
<dbReference type="WBParaSite" id="ALUE_0001845701-mRNA-1">
    <property type="protein sequence ID" value="ALUE_0001845701-mRNA-1"/>
    <property type="gene ID" value="ALUE_0001845701"/>
</dbReference>